<dbReference type="AlphaFoldDB" id="A0A5C4VQ24"/>
<dbReference type="Proteomes" id="UP000313231">
    <property type="component" value="Unassembled WGS sequence"/>
</dbReference>
<dbReference type="EMBL" id="VDMP01000026">
    <property type="protein sequence ID" value="TNM37565.1"/>
    <property type="molecule type" value="Genomic_DNA"/>
</dbReference>
<keyword evidence="2" id="KW-0472">Membrane</keyword>
<keyword evidence="2" id="KW-1133">Transmembrane helix</keyword>
<feature type="compositionally biased region" description="Basic and acidic residues" evidence="1">
    <location>
        <begin position="184"/>
        <end position="202"/>
    </location>
</feature>
<dbReference type="RefSeq" id="WP_139624112.1">
    <property type="nucleotide sequence ID" value="NZ_VDMP01000026.1"/>
</dbReference>
<feature type="region of interest" description="Disordered" evidence="1">
    <location>
        <begin position="1"/>
        <end position="26"/>
    </location>
</feature>
<accession>A0A5C4VQ24</accession>
<reference evidence="3 4" key="1">
    <citation type="journal article" date="2016" name="Int. J. Syst. Evol. Microbiol.">
        <title>Nocardioides albidus sp. nov., an actinobacterium isolated from garden soil.</title>
        <authorList>
            <person name="Singh H."/>
            <person name="Du J."/>
            <person name="Trinh H."/>
            <person name="Won K."/>
            <person name="Yang J.E."/>
            <person name="Yin C."/>
            <person name="Kook M."/>
            <person name="Yi T.H."/>
        </authorList>
    </citation>
    <scope>NUCLEOTIDE SEQUENCE [LARGE SCALE GENOMIC DNA]</scope>
    <source>
        <strain evidence="3 4">CCTCC AB 2015297</strain>
    </source>
</reference>
<evidence type="ECO:0000313" key="4">
    <source>
        <dbReference type="Proteomes" id="UP000313231"/>
    </source>
</evidence>
<dbReference type="InterPro" id="IPR007060">
    <property type="entry name" value="FtsL/DivIC"/>
</dbReference>
<name>A0A5C4VQ24_9ACTN</name>
<evidence type="ECO:0000313" key="3">
    <source>
        <dbReference type="EMBL" id="TNM37565.1"/>
    </source>
</evidence>
<proteinExistence type="predicted"/>
<comment type="caution">
    <text evidence="3">The sequence shown here is derived from an EMBL/GenBank/DDBJ whole genome shotgun (WGS) entry which is preliminary data.</text>
</comment>
<feature type="region of interest" description="Disordered" evidence="1">
    <location>
        <begin position="173"/>
        <end position="202"/>
    </location>
</feature>
<evidence type="ECO:0000256" key="2">
    <source>
        <dbReference type="SAM" id="Phobius"/>
    </source>
</evidence>
<sequence length="202" mass="22623">MAVTPGDRRTSRKPGRPVAGRSGPRYAERLKAERKLAAREREAALVRARSEHQHKARLTSRAAILVLVLAVLAVSYASSLRAYLQQRGNITALEAQISEREAKIDDLRDEKRRWEDPAYVAQQARARFGYVARGETPFVVVDANGDPLDASVELADPEQVADPDQRPWYSDAWESMKIAGDPPTKVRDPKDEIKAPKEDLEQ</sequence>
<dbReference type="Pfam" id="PF04977">
    <property type="entry name" value="DivIC"/>
    <property type="match status" value="1"/>
</dbReference>
<protein>
    <submittedName>
        <fullName evidence="3">Septum formation initiator family protein</fullName>
    </submittedName>
</protein>
<keyword evidence="2" id="KW-0812">Transmembrane</keyword>
<evidence type="ECO:0000256" key="1">
    <source>
        <dbReference type="SAM" id="MobiDB-lite"/>
    </source>
</evidence>
<keyword evidence="4" id="KW-1185">Reference proteome</keyword>
<dbReference type="OrthoDB" id="5187715at2"/>
<gene>
    <name evidence="3" type="ORF">FHP29_17335</name>
</gene>
<feature type="transmembrane region" description="Helical" evidence="2">
    <location>
        <begin position="62"/>
        <end position="84"/>
    </location>
</feature>
<organism evidence="3 4">
    <name type="scientific">Nocardioides albidus</name>
    <dbReference type="NCBI Taxonomy" id="1517589"/>
    <lineage>
        <taxon>Bacteria</taxon>
        <taxon>Bacillati</taxon>
        <taxon>Actinomycetota</taxon>
        <taxon>Actinomycetes</taxon>
        <taxon>Propionibacteriales</taxon>
        <taxon>Nocardioidaceae</taxon>
        <taxon>Nocardioides</taxon>
    </lineage>
</organism>